<dbReference type="WormBase" id="F13E9.9a">
    <property type="protein sequence ID" value="CE35473"/>
    <property type="gene ID" value="WBGene00008758"/>
</dbReference>
<dbReference type="EMBL" id="BX284604">
    <property type="protein sequence ID" value="CAA93411.2"/>
    <property type="molecule type" value="Genomic_DNA"/>
</dbReference>
<dbReference type="AlphaFoldDB" id="Q19413"/>
<proteinExistence type="predicted"/>
<keyword evidence="2" id="KW-0732">Signal</keyword>
<dbReference type="SMR" id="Q19413"/>
<feature type="compositionally biased region" description="Basic and acidic residues" evidence="1">
    <location>
        <begin position="158"/>
        <end position="168"/>
    </location>
</feature>
<evidence type="ECO:0000256" key="2">
    <source>
        <dbReference type="SAM" id="SignalP"/>
    </source>
</evidence>
<dbReference type="FunCoup" id="Q19413">
    <property type="interactions" value="857"/>
</dbReference>
<protein>
    <submittedName>
        <fullName evidence="3">FIP (Fungus-Induced Protein) Related</fullName>
    </submittedName>
</protein>
<dbReference type="UCSC" id="F13E9.9">
    <property type="organism name" value="c. elegans"/>
</dbReference>
<dbReference type="PaxDb" id="6239-F13E9.9a"/>
<dbReference type="CTD" id="184427"/>
<organism evidence="3 4">
    <name type="scientific">Caenorhabditis elegans</name>
    <dbReference type="NCBI Taxonomy" id="6239"/>
    <lineage>
        <taxon>Eukaryota</taxon>
        <taxon>Metazoa</taxon>
        <taxon>Ecdysozoa</taxon>
        <taxon>Nematoda</taxon>
        <taxon>Chromadorea</taxon>
        <taxon>Rhabditida</taxon>
        <taxon>Rhabditina</taxon>
        <taxon>Rhabditomorpha</taxon>
        <taxon>Rhabditoidea</taxon>
        <taxon>Rhabditidae</taxon>
        <taxon>Peloderinae</taxon>
        <taxon>Caenorhabditis</taxon>
    </lineage>
</organism>
<keyword evidence="4" id="KW-1185">Reference proteome</keyword>
<sequence>MRIVFILALLIVGVIADSDSFDEIKSRIKELVDNGKGKNEDKGKKISFKRKTSKFDYDNDEGDLRQGGAYFVNNEDDNDESYYNFKNSPKNKRDETRENDFNEDNDEDSMERRERDSATRSRFRDSNEDTDSFDGSVKNDDNEKPQSSESNENSDVSSKSRSDSDYYKNGKKKGFLGKLIGKVTDKLKTIPRKFAAGAALLTGKVVSGAASIPEKVVDGVKSIPGKAKSILPGGKKKNGDITLNDYTQDSSPQENHLHVHRDRHYHDERHAHQDDSQQFSVYNDWDGFGSNRRNYPVIYDGFRSKRSVEFKKPGQLHKKESIGFMF</sequence>
<dbReference type="AGR" id="WB:WBGene00008758"/>
<dbReference type="Proteomes" id="UP000001940">
    <property type="component" value="Chromosome IV"/>
</dbReference>
<dbReference type="eggNOG" id="ENOG502R2E6">
    <property type="taxonomic scope" value="Eukaryota"/>
</dbReference>
<feature type="compositionally biased region" description="Polar residues" evidence="1">
    <location>
        <begin position="244"/>
        <end position="254"/>
    </location>
</feature>
<dbReference type="InParanoid" id="Q19413"/>
<evidence type="ECO:0000256" key="1">
    <source>
        <dbReference type="SAM" id="MobiDB-lite"/>
    </source>
</evidence>
<name>Q19413_CAEEL</name>
<dbReference type="OrthoDB" id="5845477at2759"/>
<dbReference type="OMA" id="HEEEHRH"/>
<evidence type="ECO:0000313" key="5">
    <source>
        <dbReference type="WormBase" id="F13E9.9a"/>
    </source>
</evidence>
<accession>Q19413</accession>
<reference evidence="3 4" key="1">
    <citation type="journal article" date="1998" name="Science">
        <title>Genome sequence of the nematode C. elegans: a platform for investigating biology.</title>
        <authorList>
            <consortium name="The C. elegans sequencing consortium"/>
            <person name="Sulson J.E."/>
            <person name="Waterston R."/>
        </authorList>
    </citation>
    <scope>NUCLEOTIDE SEQUENCE [LARGE SCALE GENOMIC DNA]</scope>
    <source>
        <strain evidence="3 4">Bristol N2</strain>
    </source>
</reference>
<feature type="chain" id="PRO_5004187211" evidence="2">
    <location>
        <begin position="17"/>
        <end position="326"/>
    </location>
</feature>
<feature type="region of interest" description="Disordered" evidence="1">
    <location>
        <begin position="55"/>
        <end position="168"/>
    </location>
</feature>
<dbReference type="PIR" id="T20846">
    <property type="entry name" value="T20846"/>
</dbReference>
<dbReference type="HOGENOM" id="CLU_928230_0_0_1"/>
<feature type="region of interest" description="Disordered" evidence="1">
    <location>
        <begin position="225"/>
        <end position="257"/>
    </location>
</feature>
<dbReference type="GeneID" id="184427"/>
<feature type="signal peptide" evidence="2">
    <location>
        <begin position="1"/>
        <end position="16"/>
    </location>
</feature>
<feature type="compositionally biased region" description="Basic and acidic residues" evidence="1">
    <location>
        <begin position="91"/>
        <end position="100"/>
    </location>
</feature>
<feature type="compositionally biased region" description="Basic and acidic residues" evidence="1">
    <location>
        <begin position="110"/>
        <end position="127"/>
    </location>
</feature>
<dbReference type="Bgee" id="WBGene00008758">
    <property type="expression patterns" value="Expressed in adult organism"/>
</dbReference>
<dbReference type="RefSeq" id="NP_502025.2">
    <property type="nucleotide sequence ID" value="NM_069624.2"/>
</dbReference>
<feature type="compositionally biased region" description="Low complexity" evidence="1">
    <location>
        <begin position="147"/>
        <end position="157"/>
    </location>
</feature>
<evidence type="ECO:0000313" key="3">
    <source>
        <dbReference type="EMBL" id="CAA93411.2"/>
    </source>
</evidence>
<evidence type="ECO:0000313" key="4">
    <source>
        <dbReference type="Proteomes" id="UP000001940"/>
    </source>
</evidence>
<feature type="compositionally biased region" description="Basic and acidic residues" evidence="1">
    <location>
        <begin position="137"/>
        <end position="146"/>
    </location>
</feature>
<gene>
    <name evidence="3" type="ORF">CELE_F13E9.9</name>
    <name evidence="3 5" type="ORF">F13E9.9</name>
</gene>